<keyword evidence="3" id="KW-0804">Transcription</keyword>
<dbReference type="SUPFAM" id="SSF46785">
    <property type="entry name" value="Winged helix' DNA-binding domain"/>
    <property type="match status" value="1"/>
</dbReference>
<dbReference type="PRINTS" id="PR00778">
    <property type="entry name" value="HTHARSR"/>
</dbReference>
<dbReference type="InterPro" id="IPR051011">
    <property type="entry name" value="Metal_resp_trans_reg"/>
</dbReference>
<dbReference type="InterPro" id="IPR011991">
    <property type="entry name" value="ArsR-like_HTH"/>
</dbReference>
<dbReference type="PANTHER" id="PTHR43132">
    <property type="entry name" value="ARSENICAL RESISTANCE OPERON REPRESSOR ARSR-RELATED"/>
    <property type="match status" value="1"/>
</dbReference>
<name>A0A3E0TRR9_9GAMM</name>
<dbReference type="CDD" id="cd00090">
    <property type="entry name" value="HTH_ARSR"/>
    <property type="match status" value="1"/>
</dbReference>
<dbReference type="OrthoDB" id="9796124at2"/>
<evidence type="ECO:0000259" key="4">
    <source>
        <dbReference type="PROSITE" id="PS50987"/>
    </source>
</evidence>
<dbReference type="AlphaFoldDB" id="A0A3E0TRR9"/>
<dbReference type="GO" id="GO:0003700">
    <property type="term" value="F:DNA-binding transcription factor activity"/>
    <property type="evidence" value="ECO:0007669"/>
    <property type="project" value="InterPro"/>
</dbReference>
<dbReference type="Gene3D" id="1.10.10.10">
    <property type="entry name" value="Winged helix-like DNA-binding domain superfamily/Winged helix DNA-binding domain"/>
    <property type="match status" value="1"/>
</dbReference>
<dbReference type="RefSeq" id="WP_116008292.1">
    <property type="nucleotide sequence ID" value="NZ_QUOU01000001.1"/>
</dbReference>
<accession>A0A3E0TRR9</accession>
<dbReference type="InterPro" id="IPR001845">
    <property type="entry name" value="HTH_ArsR_DNA-bd_dom"/>
</dbReference>
<evidence type="ECO:0000256" key="3">
    <source>
        <dbReference type="ARBA" id="ARBA00023163"/>
    </source>
</evidence>
<dbReference type="PANTHER" id="PTHR43132:SF2">
    <property type="entry name" value="ARSENICAL RESISTANCE OPERON REPRESSOR ARSR-RELATED"/>
    <property type="match status" value="1"/>
</dbReference>
<dbReference type="SMART" id="SM00418">
    <property type="entry name" value="HTH_ARSR"/>
    <property type="match status" value="1"/>
</dbReference>
<evidence type="ECO:0000313" key="6">
    <source>
        <dbReference type="Proteomes" id="UP000256478"/>
    </source>
</evidence>
<dbReference type="Pfam" id="PF01022">
    <property type="entry name" value="HTH_5"/>
    <property type="match status" value="1"/>
</dbReference>
<dbReference type="GO" id="GO:0003677">
    <property type="term" value="F:DNA binding"/>
    <property type="evidence" value="ECO:0007669"/>
    <property type="project" value="UniProtKB-KW"/>
</dbReference>
<organism evidence="5 6">
    <name type="scientific">Thalassotalea euphylliae</name>
    <dbReference type="NCBI Taxonomy" id="1655234"/>
    <lineage>
        <taxon>Bacteria</taxon>
        <taxon>Pseudomonadati</taxon>
        <taxon>Pseudomonadota</taxon>
        <taxon>Gammaproteobacteria</taxon>
        <taxon>Alteromonadales</taxon>
        <taxon>Colwelliaceae</taxon>
        <taxon>Thalassotalea</taxon>
    </lineage>
</organism>
<dbReference type="EMBL" id="QUOU01000001">
    <property type="protein sequence ID" value="REL27208.1"/>
    <property type="molecule type" value="Genomic_DNA"/>
</dbReference>
<evidence type="ECO:0000313" key="5">
    <source>
        <dbReference type="EMBL" id="REL27208.1"/>
    </source>
</evidence>
<evidence type="ECO:0000256" key="2">
    <source>
        <dbReference type="ARBA" id="ARBA00023125"/>
    </source>
</evidence>
<dbReference type="PROSITE" id="PS50987">
    <property type="entry name" value="HTH_ARSR_2"/>
    <property type="match status" value="1"/>
</dbReference>
<evidence type="ECO:0000256" key="1">
    <source>
        <dbReference type="ARBA" id="ARBA00023015"/>
    </source>
</evidence>
<comment type="caution">
    <text evidence="5">The sequence shown here is derived from an EMBL/GenBank/DDBJ whole genome shotgun (WGS) entry which is preliminary data.</text>
</comment>
<keyword evidence="2" id="KW-0238">DNA-binding</keyword>
<feature type="domain" description="HTH arsR-type" evidence="4">
    <location>
        <begin position="6"/>
        <end position="102"/>
    </location>
</feature>
<dbReference type="InterPro" id="IPR036388">
    <property type="entry name" value="WH-like_DNA-bd_sf"/>
</dbReference>
<protein>
    <submittedName>
        <fullName evidence="5">ArsR family transcriptional regulator</fullName>
    </submittedName>
</protein>
<dbReference type="NCBIfam" id="NF033788">
    <property type="entry name" value="HTH_metalloreg"/>
    <property type="match status" value="1"/>
</dbReference>
<dbReference type="Proteomes" id="UP000256478">
    <property type="component" value="Unassembled WGS sequence"/>
</dbReference>
<keyword evidence="1" id="KW-0805">Transcription regulation</keyword>
<reference evidence="5 6" key="1">
    <citation type="submission" date="2018-08" db="EMBL/GenBank/DDBJ databases">
        <title>Thalassotalea euphylliae genome.</title>
        <authorList>
            <person name="Summers S."/>
            <person name="Rice S.A."/>
            <person name="Freckelton M.L."/>
            <person name="Nedved B.T."/>
            <person name="Hadfield M.G."/>
        </authorList>
    </citation>
    <scope>NUCLEOTIDE SEQUENCE [LARGE SCALE GENOMIC DNA]</scope>
    <source>
        <strain evidence="5 6">H1</strain>
    </source>
</reference>
<gene>
    <name evidence="5" type="ORF">DXX93_11970</name>
</gene>
<dbReference type="InterPro" id="IPR036390">
    <property type="entry name" value="WH_DNA-bd_sf"/>
</dbReference>
<proteinExistence type="predicted"/>
<sequence>MSPQQLQQQVSLASDYLKRLSHPTRLLVLCTLIESEKTVGELTQIADISQSALSQHLAVLREHQLVKTRRESQTIFYSLADENSIKIIDVLHQIFCPTNESAFHD</sequence>